<evidence type="ECO:0000313" key="2">
    <source>
        <dbReference type="EMBL" id="MBG9376840.1"/>
    </source>
</evidence>
<keyword evidence="1" id="KW-1133">Transmembrane helix</keyword>
<evidence type="ECO:0000256" key="1">
    <source>
        <dbReference type="SAM" id="Phobius"/>
    </source>
</evidence>
<dbReference type="Proteomes" id="UP000628448">
    <property type="component" value="Unassembled WGS sequence"/>
</dbReference>
<name>A0A931GVV1_9BACT</name>
<dbReference type="AlphaFoldDB" id="A0A931GVV1"/>
<dbReference type="EMBL" id="JADWYR010000001">
    <property type="protein sequence ID" value="MBG9376840.1"/>
    <property type="molecule type" value="Genomic_DNA"/>
</dbReference>
<proteinExistence type="predicted"/>
<comment type="caution">
    <text evidence="2">The sequence shown here is derived from an EMBL/GenBank/DDBJ whole genome shotgun (WGS) entry which is preliminary data.</text>
</comment>
<sequence length="62" mass="7262">MTSEIQQSLRMQLKEATKDLTFRKAFNKMNLHELKRLKSRKNLLMFSMVYGATIIVLAALIF</sequence>
<accession>A0A931GVV1</accession>
<evidence type="ECO:0000313" key="3">
    <source>
        <dbReference type="Proteomes" id="UP000628448"/>
    </source>
</evidence>
<gene>
    <name evidence="2" type="ORF">I5907_11375</name>
</gene>
<keyword evidence="1" id="KW-0472">Membrane</keyword>
<dbReference type="RefSeq" id="WP_196990834.1">
    <property type="nucleotide sequence ID" value="NZ_JADWYR010000001.1"/>
</dbReference>
<feature type="transmembrane region" description="Helical" evidence="1">
    <location>
        <begin position="43"/>
        <end position="61"/>
    </location>
</feature>
<reference evidence="2" key="1">
    <citation type="submission" date="2020-11" db="EMBL/GenBank/DDBJ databases">
        <title>Bacterial whole genome sequence for Panacibacter sp. DH6.</title>
        <authorList>
            <person name="Le V."/>
            <person name="Ko S."/>
            <person name="Ahn C.-Y."/>
            <person name="Oh H.-M."/>
        </authorList>
    </citation>
    <scope>NUCLEOTIDE SEQUENCE</scope>
    <source>
        <strain evidence="2">DH6</strain>
    </source>
</reference>
<protein>
    <submittedName>
        <fullName evidence="2">Uncharacterized protein</fullName>
    </submittedName>
</protein>
<keyword evidence="3" id="KW-1185">Reference proteome</keyword>
<keyword evidence="1" id="KW-0812">Transmembrane</keyword>
<organism evidence="2 3">
    <name type="scientific">Panacibacter microcysteis</name>
    <dbReference type="NCBI Taxonomy" id="2793269"/>
    <lineage>
        <taxon>Bacteria</taxon>
        <taxon>Pseudomonadati</taxon>
        <taxon>Bacteroidota</taxon>
        <taxon>Chitinophagia</taxon>
        <taxon>Chitinophagales</taxon>
        <taxon>Chitinophagaceae</taxon>
        <taxon>Panacibacter</taxon>
    </lineage>
</organism>